<gene>
    <name evidence="4" type="ORF">KDA_59150</name>
</gene>
<dbReference type="SMART" id="SM00360">
    <property type="entry name" value="RRM"/>
    <property type="match status" value="1"/>
</dbReference>
<dbReference type="OrthoDB" id="9798855at2"/>
<dbReference type="InterPro" id="IPR048289">
    <property type="entry name" value="RRM2_NsCP33-like"/>
</dbReference>
<dbReference type="GO" id="GO:0003723">
    <property type="term" value="F:RNA binding"/>
    <property type="evidence" value="ECO:0007669"/>
    <property type="project" value="UniProtKB-KW"/>
</dbReference>
<dbReference type="CDD" id="cd21608">
    <property type="entry name" value="RRM2_NsCP33_like"/>
    <property type="match status" value="1"/>
</dbReference>
<evidence type="ECO:0000256" key="2">
    <source>
        <dbReference type="SAM" id="MobiDB-lite"/>
    </source>
</evidence>
<accession>A0A402BG92</accession>
<keyword evidence="1" id="KW-0694">RNA-binding</keyword>
<evidence type="ECO:0000256" key="1">
    <source>
        <dbReference type="ARBA" id="ARBA00022884"/>
    </source>
</evidence>
<evidence type="ECO:0000259" key="3">
    <source>
        <dbReference type="PROSITE" id="PS50102"/>
    </source>
</evidence>
<dbReference type="Proteomes" id="UP000287171">
    <property type="component" value="Unassembled WGS sequence"/>
</dbReference>
<dbReference type="InterPro" id="IPR035979">
    <property type="entry name" value="RBD_domain_sf"/>
</dbReference>
<reference evidence="5" key="1">
    <citation type="submission" date="2018-12" db="EMBL/GenBank/DDBJ databases">
        <title>Tengunoibacter tsumagoiensis gen. nov., sp. nov., Dictyobacter kobayashii sp. nov., D. alpinus sp. nov., and D. joshuensis sp. nov. and description of Dictyobacteraceae fam. nov. within the order Ktedonobacterales isolated from Tengu-no-mugimeshi.</title>
        <authorList>
            <person name="Wang C.M."/>
            <person name="Zheng Y."/>
            <person name="Sakai Y."/>
            <person name="Toyoda A."/>
            <person name="Minakuchi Y."/>
            <person name="Abe K."/>
            <person name="Yokota A."/>
            <person name="Yabe S."/>
        </authorList>
    </citation>
    <scope>NUCLEOTIDE SEQUENCE [LARGE SCALE GENOMIC DNA]</scope>
    <source>
        <strain evidence="5">Uno16</strain>
    </source>
</reference>
<feature type="compositionally biased region" description="Gly residues" evidence="2">
    <location>
        <begin position="82"/>
        <end position="108"/>
    </location>
</feature>
<sequence>MRLYVGGLPYQTDEQELRDVFGQIGNVTFATVITDRETGRSKGFGFVEFEDDDQARAAIDQLNGSMLGNRTITVNEARERPAGGGGNRGGGYNDRGGRDQGGYRGGRY</sequence>
<dbReference type="EMBL" id="BIFT01000002">
    <property type="protein sequence ID" value="GCE30431.1"/>
    <property type="molecule type" value="Genomic_DNA"/>
</dbReference>
<organism evidence="4 5">
    <name type="scientific">Dictyobacter alpinus</name>
    <dbReference type="NCBI Taxonomy" id="2014873"/>
    <lineage>
        <taxon>Bacteria</taxon>
        <taxon>Bacillati</taxon>
        <taxon>Chloroflexota</taxon>
        <taxon>Ktedonobacteria</taxon>
        <taxon>Ktedonobacterales</taxon>
        <taxon>Dictyobacteraceae</taxon>
        <taxon>Dictyobacter</taxon>
    </lineage>
</organism>
<comment type="caution">
    <text evidence="4">The sequence shown here is derived from an EMBL/GenBank/DDBJ whole genome shotgun (WGS) entry which is preliminary data.</text>
</comment>
<feature type="region of interest" description="Disordered" evidence="2">
    <location>
        <begin position="72"/>
        <end position="108"/>
    </location>
</feature>
<evidence type="ECO:0000313" key="4">
    <source>
        <dbReference type="EMBL" id="GCE30431.1"/>
    </source>
</evidence>
<dbReference type="RefSeq" id="WP_126630522.1">
    <property type="nucleotide sequence ID" value="NZ_BIFT01000002.1"/>
</dbReference>
<dbReference type="InterPro" id="IPR000504">
    <property type="entry name" value="RRM_dom"/>
</dbReference>
<dbReference type="InterPro" id="IPR012677">
    <property type="entry name" value="Nucleotide-bd_a/b_plait_sf"/>
</dbReference>
<feature type="domain" description="RRM" evidence="3">
    <location>
        <begin position="1"/>
        <end position="79"/>
    </location>
</feature>
<name>A0A402BG92_9CHLR</name>
<dbReference type="PROSITE" id="PS50102">
    <property type="entry name" value="RRM"/>
    <property type="match status" value="1"/>
</dbReference>
<dbReference type="PANTHER" id="PTHR48027">
    <property type="entry name" value="HETEROGENEOUS NUCLEAR RIBONUCLEOPROTEIN 87F-RELATED"/>
    <property type="match status" value="1"/>
</dbReference>
<protein>
    <recommendedName>
        <fullName evidence="3">RRM domain-containing protein</fullName>
    </recommendedName>
</protein>
<dbReference type="Pfam" id="PF00076">
    <property type="entry name" value="RRM_1"/>
    <property type="match status" value="1"/>
</dbReference>
<proteinExistence type="predicted"/>
<dbReference type="InterPro" id="IPR052462">
    <property type="entry name" value="SLIRP/GR-RBP-like"/>
</dbReference>
<dbReference type="SUPFAM" id="SSF54928">
    <property type="entry name" value="RNA-binding domain, RBD"/>
    <property type="match status" value="1"/>
</dbReference>
<dbReference type="Gene3D" id="3.30.70.330">
    <property type="match status" value="1"/>
</dbReference>
<keyword evidence="5" id="KW-1185">Reference proteome</keyword>
<dbReference type="AlphaFoldDB" id="A0A402BG92"/>
<evidence type="ECO:0000313" key="5">
    <source>
        <dbReference type="Proteomes" id="UP000287171"/>
    </source>
</evidence>